<evidence type="ECO:0000313" key="1">
    <source>
        <dbReference type="EMBL" id="MBP2375458.1"/>
    </source>
</evidence>
<accession>A0ABS4WHQ3</accession>
<keyword evidence="2" id="KW-1185">Reference proteome</keyword>
<sequence>MDNIQAGTDVVFERLLAARREQVVALQKAQAEELADIEARGQGRLADLKKSLPKELAAYLARAEEAEPKATAAAAKDSEAVAARLAEADPAESTALQLVLGNGPAAAAVGWLSPYYGTLHGSDGSVYWQGYNPGNINASCYANGGGSGIFGTGAASFSVYMDWWFTFRAPENRNYSHQVYVPFNGFYIVRADDGWFDSKEAKVNISLTARGYQYNYKPAGSANVLSVGNDNINVNDRFDGWRTMYYADLLGADQAYLLVSARLYVYARGGGSTAQLDFSTGNANYLGVPLVYVS</sequence>
<name>A0ABS4WHQ3_9MICC</name>
<evidence type="ECO:0000313" key="2">
    <source>
        <dbReference type="Proteomes" id="UP000766570"/>
    </source>
</evidence>
<dbReference type="Proteomes" id="UP000766570">
    <property type="component" value="Unassembled WGS sequence"/>
</dbReference>
<gene>
    <name evidence="1" type="ORF">JOF46_003370</name>
</gene>
<proteinExistence type="predicted"/>
<reference evidence="1 2" key="1">
    <citation type="submission" date="2021-03" db="EMBL/GenBank/DDBJ databases">
        <title>Sequencing the genomes of 1000 actinobacteria strains.</title>
        <authorList>
            <person name="Klenk H.-P."/>
        </authorList>
    </citation>
    <scope>NUCLEOTIDE SEQUENCE [LARGE SCALE GENOMIC DNA]</scope>
    <source>
        <strain evidence="1 2">DSM 15454</strain>
    </source>
</reference>
<protein>
    <submittedName>
        <fullName evidence="1">Uncharacterized protein</fullName>
    </submittedName>
</protein>
<comment type="caution">
    <text evidence="1">The sequence shown here is derived from an EMBL/GenBank/DDBJ whole genome shotgun (WGS) entry which is preliminary data.</text>
</comment>
<dbReference type="EMBL" id="JAGIOE010000001">
    <property type="protein sequence ID" value="MBP2375458.1"/>
    <property type="molecule type" value="Genomic_DNA"/>
</dbReference>
<dbReference type="RefSeq" id="WP_209909113.1">
    <property type="nucleotide sequence ID" value="NZ_BAAAMI010000007.1"/>
</dbReference>
<organism evidence="1 2">
    <name type="scientific">Paeniglutamicibacter psychrophenolicus</name>
    <dbReference type="NCBI Taxonomy" id="257454"/>
    <lineage>
        <taxon>Bacteria</taxon>
        <taxon>Bacillati</taxon>
        <taxon>Actinomycetota</taxon>
        <taxon>Actinomycetes</taxon>
        <taxon>Micrococcales</taxon>
        <taxon>Micrococcaceae</taxon>
        <taxon>Paeniglutamicibacter</taxon>
    </lineage>
</organism>